<protein>
    <recommendedName>
        <fullName evidence="2">DUF1419 domain-containing protein</fullName>
    </recommendedName>
</protein>
<accession>A0A6C0NEN1</accession>
<proteinExistence type="predicted"/>
<reference evidence="1" key="1">
    <citation type="journal article" date="2020" name="Antimicrob. Agents Chemother.">
        <title>First occurrence of the OXA-198 carbapenemase in Enterobacterales.</title>
        <authorList>
            <person name="Bonnin R.A."/>
            <person name="Jousset A.B."/>
            <person name="Gauthier L."/>
            <person name="Emeraud C."/>
            <person name="Girlich D."/>
            <person name="Sauvadet A."/>
            <person name="Cotellon G."/>
            <person name="Jove T."/>
            <person name="Dortet L."/>
            <person name="Naas T."/>
        </authorList>
    </citation>
    <scope>NUCLEOTIDE SEQUENCE</scope>
    <source>
        <strain evidence="1">175G8</strain>
        <plasmid evidence="1">pCfr-OXA-198</plasmid>
    </source>
</reference>
<dbReference type="InterPro" id="IPR009862">
    <property type="entry name" value="DUF1419"/>
</dbReference>
<dbReference type="EMBL" id="MN699848">
    <property type="protein sequence ID" value="QHW10897.1"/>
    <property type="molecule type" value="Genomic_DNA"/>
</dbReference>
<dbReference type="Pfam" id="PF07215">
    <property type="entry name" value="DUF1419"/>
    <property type="match status" value="1"/>
</dbReference>
<sequence length="193" mass="22448">MDNSGLLSYNYYQKQGIMPKRTPAVIRDGIKDMNATTQNPPRMTNLYFYIPGSTTPQDIVCMKPESTTPSNNDQYFGLYSKKTLTEYRSEHPGIMMLTWEEVAAQVLLAARKPVTEISFERYTEMLEVLPPLRWVSSGENTSFMLCERFTDNITDIFARIHTGEGKYRYFTLRDVDTLTHRQIVEKVMLYINR</sequence>
<name>A0A6C0NEN1_9ENTR</name>
<geneLocation type="plasmid" evidence="1">
    <name>pCfr-OXA-198</name>
</geneLocation>
<dbReference type="AlphaFoldDB" id="A0A6C0NEN1"/>
<evidence type="ECO:0008006" key="2">
    <source>
        <dbReference type="Google" id="ProtNLM"/>
    </source>
</evidence>
<evidence type="ECO:0000313" key="1">
    <source>
        <dbReference type="EMBL" id="QHW10897.1"/>
    </source>
</evidence>
<keyword evidence="1" id="KW-0614">Plasmid</keyword>
<organism evidence="1">
    <name type="scientific">Citrobacter pasteurii</name>
    <dbReference type="NCBI Taxonomy" id="1563222"/>
    <lineage>
        <taxon>Bacteria</taxon>
        <taxon>Pseudomonadati</taxon>
        <taxon>Pseudomonadota</taxon>
        <taxon>Gammaproteobacteria</taxon>
        <taxon>Enterobacterales</taxon>
        <taxon>Enterobacteriaceae</taxon>
        <taxon>Citrobacter</taxon>
    </lineage>
</organism>